<sequence>MSMWDLFRRAPKLPADSGVTLDSDERVIAWSRTEAGAYVVATDRGLRLPDRDRLDWHQIHKAVWSGRELTVTPASVVEQREGYDVMADATPVSVLLLEPREVPQQVRARVTGSVSYTSHHVVDDGVGVRVVARKVRGHDGLAWSVRYDPGAETSTPDVLSATGALVAEARVATTPRDL</sequence>
<dbReference type="AlphaFoldDB" id="A0A1H3NIS3"/>
<dbReference type="RefSeq" id="WP_308442729.1">
    <property type="nucleotide sequence ID" value="NZ_BOND01000027.1"/>
</dbReference>
<protein>
    <submittedName>
        <fullName evidence="1">Uncharacterized protein</fullName>
    </submittedName>
</protein>
<gene>
    <name evidence="1" type="ORF">SAMN05421684_2100</name>
</gene>
<keyword evidence="2" id="KW-1185">Reference proteome</keyword>
<organism evidence="1 2">
    <name type="scientific">Asanoa ishikariensis</name>
    <dbReference type="NCBI Taxonomy" id="137265"/>
    <lineage>
        <taxon>Bacteria</taxon>
        <taxon>Bacillati</taxon>
        <taxon>Actinomycetota</taxon>
        <taxon>Actinomycetes</taxon>
        <taxon>Micromonosporales</taxon>
        <taxon>Micromonosporaceae</taxon>
        <taxon>Asanoa</taxon>
    </lineage>
</organism>
<dbReference type="STRING" id="137265.SAMN05421684_2100"/>
<accession>A0A1H3NIS3</accession>
<name>A0A1H3NIS3_9ACTN</name>
<proteinExistence type="predicted"/>
<reference evidence="2" key="1">
    <citation type="submission" date="2016-10" db="EMBL/GenBank/DDBJ databases">
        <authorList>
            <person name="Varghese N."/>
            <person name="Submissions S."/>
        </authorList>
    </citation>
    <scope>NUCLEOTIDE SEQUENCE [LARGE SCALE GENOMIC DNA]</scope>
    <source>
        <strain evidence="2">DSM 44718</strain>
    </source>
</reference>
<evidence type="ECO:0000313" key="1">
    <source>
        <dbReference type="EMBL" id="SDY88684.1"/>
    </source>
</evidence>
<evidence type="ECO:0000313" key="2">
    <source>
        <dbReference type="Proteomes" id="UP000199632"/>
    </source>
</evidence>
<dbReference type="EMBL" id="FNQB01000001">
    <property type="protein sequence ID" value="SDY88684.1"/>
    <property type="molecule type" value="Genomic_DNA"/>
</dbReference>
<dbReference type="Proteomes" id="UP000199632">
    <property type="component" value="Unassembled WGS sequence"/>
</dbReference>